<protein>
    <submittedName>
        <fullName evidence="1">Uncharacterized protein</fullName>
    </submittedName>
</protein>
<sequence>MSSASLKGFRFLSGSAGLLVVAIAGKLPVDASSYTLRATPEEIVFKAGQEEIGRFPYKNKDVFNELTHISSIGVIEYEEGAVFDGTILANTMYVQTAMPAPGGVA</sequence>
<gene>
    <name evidence="1" type="ORF">DI551_11735</name>
</gene>
<accession>A0A2W5PM88</accession>
<dbReference type="EMBL" id="QFQB01000140">
    <property type="protein sequence ID" value="PZQ43663.1"/>
    <property type="molecule type" value="Genomic_DNA"/>
</dbReference>
<evidence type="ECO:0000313" key="1">
    <source>
        <dbReference type="EMBL" id="PZQ43663.1"/>
    </source>
</evidence>
<name>A0A2W5PM88_9BACT</name>
<dbReference type="AlphaFoldDB" id="A0A2W5PM88"/>
<proteinExistence type="predicted"/>
<dbReference type="Proteomes" id="UP000249417">
    <property type="component" value="Unassembled WGS sequence"/>
</dbReference>
<comment type="caution">
    <text evidence="1">The sequence shown here is derived from an EMBL/GenBank/DDBJ whole genome shotgun (WGS) entry which is preliminary data.</text>
</comment>
<organism evidence="1 2">
    <name type="scientific">Micavibrio aeruginosavorus</name>
    <dbReference type="NCBI Taxonomy" id="349221"/>
    <lineage>
        <taxon>Bacteria</taxon>
        <taxon>Pseudomonadati</taxon>
        <taxon>Bdellovibrionota</taxon>
        <taxon>Bdellovibrionia</taxon>
        <taxon>Bdellovibrionales</taxon>
        <taxon>Pseudobdellovibrionaceae</taxon>
        <taxon>Micavibrio</taxon>
    </lineage>
</organism>
<evidence type="ECO:0000313" key="2">
    <source>
        <dbReference type="Proteomes" id="UP000249417"/>
    </source>
</evidence>
<reference evidence="1 2" key="1">
    <citation type="submission" date="2017-08" db="EMBL/GenBank/DDBJ databases">
        <title>Infants hospitalized years apart are colonized by the same room-sourced microbial strains.</title>
        <authorList>
            <person name="Brooks B."/>
            <person name="Olm M.R."/>
            <person name="Firek B.A."/>
            <person name="Baker R."/>
            <person name="Thomas B.C."/>
            <person name="Morowitz M.J."/>
            <person name="Banfield J.F."/>
        </authorList>
    </citation>
    <scope>NUCLEOTIDE SEQUENCE [LARGE SCALE GENOMIC DNA]</scope>
    <source>
        <strain evidence="1">S2_005_002_R2_29</strain>
    </source>
</reference>